<keyword evidence="3" id="KW-1185">Reference proteome</keyword>
<dbReference type="OrthoDB" id="2435819at2759"/>
<name>A0A9N9NYM5_9GLOM</name>
<evidence type="ECO:0000256" key="1">
    <source>
        <dbReference type="SAM" id="MobiDB-lite"/>
    </source>
</evidence>
<feature type="region of interest" description="Disordered" evidence="1">
    <location>
        <begin position="51"/>
        <end position="70"/>
    </location>
</feature>
<gene>
    <name evidence="2" type="ORF">CPELLU_LOCUS16670</name>
</gene>
<evidence type="ECO:0000313" key="2">
    <source>
        <dbReference type="EMBL" id="CAG8785713.1"/>
    </source>
</evidence>
<evidence type="ECO:0000313" key="3">
    <source>
        <dbReference type="Proteomes" id="UP000789759"/>
    </source>
</evidence>
<reference evidence="2" key="1">
    <citation type="submission" date="2021-06" db="EMBL/GenBank/DDBJ databases">
        <authorList>
            <person name="Kallberg Y."/>
            <person name="Tangrot J."/>
            <person name="Rosling A."/>
        </authorList>
    </citation>
    <scope>NUCLEOTIDE SEQUENCE</scope>
    <source>
        <strain evidence="2">FL966</strain>
    </source>
</reference>
<organism evidence="2 3">
    <name type="scientific">Cetraspora pellucida</name>
    <dbReference type="NCBI Taxonomy" id="1433469"/>
    <lineage>
        <taxon>Eukaryota</taxon>
        <taxon>Fungi</taxon>
        <taxon>Fungi incertae sedis</taxon>
        <taxon>Mucoromycota</taxon>
        <taxon>Glomeromycotina</taxon>
        <taxon>Glomeromycetes</taxon>
        <taxon>Diversisporales</taxon>
        <taxon>Gigasporaceae</taxon>
        <taxon>Cetraspora</taxon>
    </lineage>
</organism>
<sequence length="70" mass="7938">ATYPILNLVHLYISILKQMFALRIDENETVNSYLNLIYSSLMQVDILENAEDKNDSSSISNDNDISTAKN</sequence>
<feature type="non-terminal residue" evidence="2">
    <location>
        <position position="1"/>
    </location>
</feature>
<feature type="compositionally biased region" description="Low complexity" evidence="1">
    <location>
        <begin position="56"/>
        <end position="70"/>
    </location>
</feature>
<dbReference type="Proteomes" id="UP000789759">
    <property type="component" value="Unassembled WGS sequence"/>
</dbReference>
<accession>A0A9N9NYM5</accession>
<comment type="caution">
    <text evidence="2">The sequence shown here is derived from an EMBL/GenBank/DDBJ whole genome shotgun (WGS) entry which is preliminary data.</text>
</comment>
<dbReference type="EMBL" id="CAJVQA010025370">
    <property type="protein sequence ID" value="CAG8785713.1"/>
    <property type="molecule type" value="Genomic_DNA"/>
</dbReference>
<dbReference type="AlphaFoldDB" id="A0A9N9NYM5"/>
<proteinExistence type="predicted"/>
<protein>
    <submittedName>
        <fullName evidence="2">299_t:CDS:1</fullName>
    </submittedName>
</protein>